<dbReference type="RefSeq" id="WP_379976578.1">
    <property type="nucleotide sequence ID" value="NZ_JBHULC010000004.1"/>
</dbReference>
<dbReference type="Proteomes" id="UP001597510">
    <property type="component" value="Unassembled WGS sequence"/>
</dbReference>
<comment type="caution">
    <text evidence="2">The sequence shown here is derived from an EMBL/GenBank/DDBJ whole genome shotgun (WGS) entry which is preliminary data.</text>
</comment>
<sequence length="876" mass="97374">MSGKNLIFAFNLLKLLTMLFMTLKVVKRKHLLTFCGFLFTIHSFAQISLSFPTNRIVFQRNNDNIGFINILGNYSQPVDKIEARLIPVSEGQGVAVDWTTIQDNPRAGYFSGRLTGFGGWYTMELRAIKDNNVLQTITVDRVGIGEVFIALGQSNASGLPLSELPGNNVLRATDDRVNAINFSNKAVLDPLPKNLNFVHLEAEVDIAPAGNTAWCYGELGDRLAKKLNVPIMFFNAGELSVSVINWRESAQGIPTTNIFGQVMPKGLPYTNLRNTLHYYGALLGVRSLLWLQGETDNYPYRLSAEEYSSNLQTLIDITRSQFSGDLSWVVARTSLTYQQPSNPQIIGGQNRVIDRPGNNVFPGPYTDDLQIPRPDQVHFKNVPGSYGLSVLAANWDAYLDDNFFRNSRPVLSRFIVDINVACNPNNQATLTLPDYLAAYRWSNGESGNQITVDKGTYSVNVRDYQGNQLLVPSVNTNFMYPVEKPQITYQGDLEFCVNKQTSINLTATGPEFNNFRWSTGADSPQIAADNSGQYTVTGYNQFGCASAISDTVAVNIKPAPVKPQIAISPNASVCEGTTIRLSVDSDETLLWTNNITNNAFVIDSVGVYNFSVTATNSFGCNEVSDSVGVRINPLPVKPRIVVSPDTVVCKGVSIKLSTDTNESILWNNNSTVREISVDSVGDYTFSVKAITSFGCVRESDIQKTSIKQTPPSPDIDRLGIYTLRALNVNIGESEQFQWIKENNKFTTSRVPSLKIQDDGNYQVSVLRTYQLGNNQTITCESAPSKSFALSLKLVEDEVTLYPNPAYDFLYLETKANLKNIELSFYNYSGKLIYVHKMDDTTERKGIDIRKMQNGSYIVKIKHADFEKTDRIIITQK</sequence>
<proteinExistence type="predicted"/>
<dbReference type="NCBIfam" id="TIGR04183">
    <property type="entry name" value="Por_Secre_tail"/>
    <property type="match status" value="1"/>
</dbReference>
<feature type="domain" description="Secretion system C-terminal sorting" evidence="1">
    <location>
        <begin position="800"/>
        <end position="873"/>
    </location>
</feature>
<evidence type="ECO:0000259" key="1">
    <source>
        <dbReference type="Pfam" id="PF18962"/>
    </source>
</evidence>
<evidence type="ECO:0000313" key="2">
    <source>
        <dbReference type="EMBL" id="MFD2520071.1"/>
    </source>
</evidence>
<dbReference type="Pfam" id="PF18962">
    <property type="entry name" value="Por_Secre_tail"/>
    <property type="match status" value="1"/>
</dbReference>
<protein>
    <submittedName>
        <fullName evidence="2">T9SS type A sorting domain-containing protein</fullName>
    </submittedName>
</protein>
<accession>A0ABW5J5H6</accession>
<dbReference type="InterPro" id="IPR036514">
    <property type="entry name" value="SGNH_hydro_sf"/>
</dbReference>
<dbReference type="InterPro" id="IPR026444">
    <property type="entry name" value="Secre_tail"/>
</dbReference>
<name>A0ABW5J5H6_9BACT</name>
<gene>
    <name evidence="2" type="ORF">ACFSR2_04185</name>
</gene>
<dbReference type="Gene3D" id="3.40.50.1110">
    <property type="entry name" value="SGNH hydrolase"/>
    <property type="match status" value="1"/>
</dbReference>
<dbReference type="EMBL" id="JBHULC010000004">
    <property type="protein sequence ID" value="MFD2520071.1"/>
    <property type="molecule type" value="Genomic_DNA"/>
</dbReference>
<organism evidence="2 3">
    <name type="scientific">Emticicia soli</name>
    <dbReference type="NCBI Taxonomy" id="2027878"/>
    <lineage>
        <taxon>Bacteria</taxon>
        <taxon>Pseudomonadati</taxon>
        <taxon>Bacteroidota</taxon>
        <taxon>Cytophagia</taxon>
        <taxon>Cytophagales</taxon>
        <taxon>Leadbetterellaceae</taxon>
        <taxon>Emticicia</taxon>
    </lineage>
</organism>
<keyword evidence="3" id="KW-1185">Reference proteome</keyword>
<reference evidence="3" key="1">
    <citation type="journal article" date="2019" name="Int. J. Syst. Evol. Microbiol.">
        <title>The Global Catalogue of Microorganisms (GCM) 10K type strain sequencing project: providing services to taxonomists for standard genome sequencing and annotation.</title>
        <authorList>
            <consortium name="The Broad Institute Genomics Platform"/>
            <consortium name="The Broad Institute Genome Sequencing Center for Infectious Disease"/>
            <person name="Wu L."/>
            <person name="Ma J."/>
        </authorList>
    </citation>
    <scope>NUCLEOTIDE SEQUENCE [LARGE SCALE GENOMIC DNA]</scope>
    <source>
        <strain evidence="3">KCTC 52344</strain>
    </source>
</reference>
<dbReference type="SUPFAM" id="SSF52266">
    <property type="entry name" value="SGNH hydrolase"/>
    <property type="match status" value="1"/>
</dbReference>
<evidence type="ECO:0000313" key="3">
    <source>
        <dbReference type="Proteomes" id="UP001597510"/>
    </source>
</evidence>